<gene>
    <name evidence="1" type="ORF">YALI1_E00659g</name>
</gene>
<dbReference type="Proteomes" id="UP000182444">
    <property type="component" value="Chromosome 1E"/>
</dbReference>
<evidence type="ECO:0000313" key="2">
    <source>
        <dbReference type="Proteomes" id="UP000182444"/>
    </source>
</evidence>
<dbReference type="VEuPathDB" id="FungiDB:YALI1_E00659g"/>
<name>A0A1D8NGJ2_YARLL</name>
<dbReference type="AlphaFoldDB" id="A0A1D8NGJ2"/>
<evidence type="ECO:0000313" key="1">
    <source>
        <dbReference type="EMBL" id="AOW04756.1"/>
    </source>
</evidence>
<sequence>MVGLQQQKLVENTKQPHSFVSSFGPIAGTCCSVTVSSLLDARFRVHPSDVDVFRGSEFITYCSPCS</sequence>
<proteinExistence type="predicted"/>
<dbReference type="EMBL" id="CP017557">
    <property type="protein sequence ID" value="AOW04756.1"/>
    <property type="molecule type" value="Genomic_DNA"/>
</dbReference>
<reference evidence="1 2" key="1">
    <citation type="journal article" date="2016" name="PLoS ONE">
        <title>Sequence Assembly of Yarrowia lipolytica Strain W29/CLIB89 Shows Transposable Element Diversity.</title>
        <authorList>
            <person name="Magnan C."/>
            <person name="Yu J."/>
            <person name="Chang I."/>
            <person name="Jahn E."/>
            <person name="Kanomata Y."/>
            <person name="Wu J."/>
            <person name="Zeller M."/>
            <person name="Oakes M."/>
            <person name="Baldi P."/>
            <person name="Sandmeyer S."/>
        </authorList>
    </citation>
    <scope>NUCLEOTIDE SEQUENCE [LARGE SCALE GENOMIC DNA]</scope>
    <source>
        <strain evidence="2">CLIB89(W29)</strain>
    </source>
</reference>
<dbReference type="RefSeq" id="XP_068138985.1">
    <property type="nucleotide sequence ID" value="XM_068282884.1"/>
</dbReference>
<organism evidence="1 2">
    <name type="scientific">Yarrowia lipolytica</name>
    <name type="common">Candida lipolytica</name>
    <dbReference type="NCBI Taxonomy" id="4952"/>
    <lineage>
        <taxon>Eukaryota</taxon>
        <taxon>Fungi</taxon>
        <taxon>Dikarya</taxon>
        <taxon>Ascomycota</taxon>
        <taxon>Saccharomycotina</taxon>
        <taxon>Dipodascomycetes</taxon>
        <taxon>Dipodascales</taxon>
        <taxon>Dipodascales incertae sedis</taxon>
        <taxon>Yarrowia</taxon>
    </lineage>
</organism>
<accession>A0A1D8NGJ2</accession>
<dbReference type="GeneID" id="94583499"/>
<protein>
    <submittedName>
        <fullName evidence="1">Uncharacterized protein</fullName>
    </submittedName>
</protein>